<sequence length="163" mass="16575">MKKYCAAVVILALAACSESEATSVISADGTTEYEVSGTGDDNRVRMSDAEGNEAVVTVGSDASGELDLPDGYALYPGAEVESSTTFNGSQGSGVMVTFAADAPPQELVEYYRKQATSAGVEIDTDARTGEERMIAGEGPGGLSFSLQTSPGGSGSTGILVIAQ</sequence>
<dbReference type="EMBL" id="JAVAIM010000001">
    <property type="protein sequence ID" value="MDP4575825.1"/>
    <property type="molecule type" value="Genomic_DNA"/>
</dbReference>
<gene>
    <name evidence="2" type="ORF">Q9K02_11795</name>
</gene>
<dbReference type="Proteomes" id="UP001240639">
    <property type="component" value="Unassembled WGS sequence"/>
</dbReference>
<keyword evidence="1" id="KW-0732">Signal</keyword>
<name>A0ABT9HS40_9SPHN</name>
<evidence type="ECO:0000256" key="1">
    <source>
        <dbReference type="SAM" id="SignalP"/>
    </source>
</evidence>
<proteinExistence type="predicted"/>
<reference evidence="2 3" key="1">
    <citation type="submission" date="2023-08" db="EMBL/GenBank/DDBJ databases">
        <title>genomic of G39.</title>
        <authorList>
            <person name="Wang Y."/>
        </authorList>
    </citation>
    <scope>NUCLEOTIDE SEQUENCE [LARGE SCALE GENOMIC DNA]</scope>
    <source>
        <strain evidence="2 3">G39</strain>
    </source>
</reference>
<evidence type="ECO:0000313" key="3">
    <source>
        <dbReference type="Proteomes" id="UP001240639"/>
    </source>
</evidence>
<accession>A0ABT9HS40</accession>
<keyword evidence="3" id="KW-1185">Reference proteome</keyword>
<evidence type="ECO:0000313" key="2">
    <source>
        <dbReference type="EMBL" id="MDP4575825.1"/>
    </source>
</evidence>
<organism evidence="2 3">
    <name type="scientific">Qipengyuania profundimaris</name>
    <dbReference type="NCBI Taxonomy" id="3067652"/>
    <lineage>
        <taxon>Bacteria</taxon>
        <taxon>Pseudomonadati</taxon>
        <taxon>Pseudomonadota</taxon>
        <taxon>Alphaproteobacteria</taxon>
        <taxon>Sphingomonadales</taxon>
        <taxon>Erythrobacteraceae</taxon>
        <taxon>Qipengyuania</taxon>
    </lineage>
</organism>
<comment type="caution">
    <text evidence="2">The sequence shown here is derived from an EMBL/GenBank/DDBJ whole genome shotgun (WGS) entry which is preliminary data.</text>
</comment>
<protein>
    <recommendedName>
        <fullName evidence="4">Lipoprotein</fullName>
    </recommendedName>
</protein>
<feature type="signal peptide" evidence="1">
    <location>
        <begin position="1"/>
        <end position="21"/>
    </location>
</feature>
<dbReference type="PROSITE" id="PS51257">
    <property type="entry name" value="PROKAR_LIPOPROTEIN"/>
    <property type="match status" value="1"/>
</dbReference>
<evidence type="ECO:0008006" key="4">
    <source>
        <dbReference type="Google" id="ProtNLM"/>
    </source>
</evidence>
<dbReference type="RefSeq" id="WP_305933068.1">
    <property type="nucleotide sequence ID" value="NZ_JAVAIM010000001.1"/>
</dbReference>
<feature type="chain" id="PRO_5047296488" description="Lipoprotein" evidence="1">
    <location>
        <begin position="22"/>
        <end position="163"/>
    </location>
</feature>